<dbReference type="Pfam" id="PF00535">
    <property type="entry name" value="Glycos_transf_2"/>
    <property type="match status" value="1"/>
</dbReference>
<dbReference type="InterPro" id="IPR029044">
    <property type="entry name" value="Nucleotide-diphossugar_trans"/>
</dbReference>
<keyword evidence="2" id="KW-0808">Transferase</keyword>
<sequence>MTLSSTAGRHRHRILVLLPVYNGARWLEEQIDSIIRQESADWCLWVRDDGSSDNSLAILRDYAHAYPEQIKCIEDDQGNLGASASFSRLMMLALQDTGLQNSDRNCYFALADQDDTWHPHKLQITLQQMLDVERDAPEQPVLVHSDLRVVDEKGVELAASLIAYQGLDSDKISFPAQLVSNTVTGCTTLLNRALLEHALPVPPQAMMHDWWLSLVASRFGQLSFIHRALVDYRQHGSNTLGARAHIPLRIDFSFFRRLFARQQSLQAQQLFRASAAQAAAFRDRYEALLSAHDRHCLDLICDMPNKSLWGQRILFRRMHRLRK</sequence>
<reference evidence="2 3" key="1">
    <citation type="submission" date="2015-11" db="EMBL/GenBank/DDBJ databases">
        <authorList>
            <person name="Zhang Y."/>
            <person name="Guo Z."/>
        </authorList>
    </citation>
    <scope>NUCLEOTIDE SEQUENCE [LARGE SCALE GENOMIC DNA]</scope>
    <source>
        <strain evidence="2 3">KCTC 32221</strain>
    </source>
</reference>
<accession>A0A0S2K9W3</accession>
<dbReference type="PANTHER" id="PTHR22916">
    <property type="entry name" value="GLYCOSYLTRANSFERASE"/>
    <property type="match status" value="1"/>
</dbReference>
<gene>
    <name evidence="2" type="ORF">PS2015_418</name>
</gene>
<dbReference type="OrthoDB" id="9802649at2"/>
<evidence type="ECO:0000313" key="3">
    <source>
        <dbReference type="Proteomes" id="UP000065641"/>
    </source>
</evidence>
<dbReference type="GO" id="GO:0016758">
    <property type="term" value="F:hexosyltransferase activity"/>
    <property type="evidence" value="ECO:0007669"/>
    <property type="project" value="UniProtKB-ARBA"/>
</dbReference>
<dbReference type="SUPFAM" id="SSF53448">
    <property type="entry name" value="Nucleotide-diphospho-sugar transferases"/>
    <property type="match status" value="1"/>
</dbReference>
<feature type="domain" description="Glycosyltransferase 2-like" evidence="1">
    <location>
        <begin position="16"/>
        <end position="136"/>
    </location>
</feature>
<keyword evidence="3" id="KW-1185">Reference proteome</keyword>
<evidence type="ECO:0000313" key="2">
    <source>
        <dbReference type="EMBL" id="ALO45105.1"/>
    </source>
</evidence>
<dbReference type="CDD" id="cd04196">
    <property type="entry name" value="GT_2_like_d"/>
    <property type="match status" value="1"/>
</dbReference>
<dbReference type="Proteomes" id="UP000065641">
    <property type="component" value="Chromosome"/>
</dbReference>
<dbReference type="PANTHER" id="PTHR22916:SF3">
    <property type="entry name" value="UDP-GLCNAC:BETAGAL BETA-1,3-N-ACETYLGLUCOSAMINYLTRANSFERASE-LIKE PROTEIN 1"/>
    <property type="match status" value="1"/>
</dbReference>
<organism evidence="2 3">
    <name type="scientific">Pseudohongiella spirulinae</name>
    <dbReference type="NCBI Taxonomy" id="1249552"/>
    <lineage>
        <taxon>Bacteria</taxon>
        <taxon>Pseudomonadati</taxon>
        <taxon>Pseudomonadota</taxon>
        <taxon>Gammaproteobacteria</taxon>
        <taxon>Pseudomonadales</taxon>
        <taxon>Pseudohongiellaceae</taxon>
        <taxon>Pseudohongiella</taxon>
    </lineage>
</organism>
<protein>
    <submittedName>
        <fullName evidence="2">Glycosyl transferase family 2</fullName>
    </submittedName>
</protein>
<dbReference type="InterPro" id="IPR001173">
    <property type="entry name" value="Glyco_trans_2-like"/>
</dbReference>
<evidence type="ECO:0000259" key="1">
    <source>
        <dbReference type="Pfam" id="PF00535"/>
    </source>
</evidence>
<dbReference type="KEGG" id="pspi:PS2015_418"/>
<dbReference type="EMBL" id="CP013189">
    <property type="protein sequence ID" value="ALO45105.1"/>
    <property type="molecule type" value="Genomic_DNA"/>
</dbReference>
<dbReference type="Gene3D" id="3.90.550.10">
    <property type="entry name" value="Spore Coat Polysaccharide Biosynthesis Protein SpsA, Chain A"/>
    <property type="match status" value="1"/>
</dbReference>
<name>A0A0S2K9W3_9GAMM</name>
<dbReference type="RefSeq" id="WP_058020607.1">
    <property type="nucleotide sequence ID" value="NZ_CP013189.1"/>
</dbReference>
<dbReference type="STRING" id="1249552.PS2015_418"/>
<dbReference type="AlphaFoldDB" id="A0A0S2K9W3"/>
<proteinExistence type="predicted"/>